<feature type="region of interest" description="Disordered" evidence="1">
    <location>
        <begin position="186"/>
        <end position="253"/>
    </location>
</feature>
<gene>
    <name evidence="2" type="ORF">THARTR1_09912</name>
</gene>
<feature type="region of interest" description="Disordered" evidence="1">
    <location>
        <begin position="428"/>
        <end position="508"/>
    </location>
</feature>
<reference evidence="2 3" key="1">
    <citation type="submission" date="2017-02" db="EMBL/GenBank/DDBJ databases">
        <title>Genomes of Trichoderma spp. with biocontrol activity.</title>
        <authorList>
            <person name="Gardiner D."/>
            <person name="Kazan K."/>
            <person name="Vos C."/>
            <person name="Harvey P."/>
        </authorList>
    </citation>
    <scope>NUCLEOTIDE SEQUENCE [LARGE SCALE GENOMIC DNA]</scope>
    <source>
        <strain evidence="2 3">Tr1</strain>
    </source>
</reference>
<comment type="caution">
    <text evidence="2">The sequence shown here is derived from an EMBL/GenBank/DDBJ whole genome shotgun (WGS) entry which is preliminary data.</text>
</comment>
<evidence type="ECO:0000256" key="1">
    <source>
        <dbReference type="SAM" id="MobiDB-lite"/>
    </source>
</evidence>
<organism evidence="2 3">
    <name type="scientific">Trichoderma harzianum</name>
    <name type="common">Hypocrea lixii</name>
    <dbReference type="NCBI Taxonomy" id="5544"/>
    <lineage>
        <taxon>Eukaryota</taxon>
        <taxon>Fungi</taxon>
        <taxon>Dikarya</taxon>
        <taxon>Ascomycota</taxon>
        <taxon>Pezizomycotina</taxon>
        <taxon>Sordariomycetes</taxon>
        <taxon>Hypocreomycetidae</taxon>
        <taxon>Hypocreales</taxon>
        <taxon>Hypocreaceae</taxon>
        <taxon>Trichoderma</taxon>
    </lineage>
</organism>
<feature type="region of interest" description="Disordered" evidence="1">
    <location>
        <begin position="309"/>
        <end position="361"/>
    </location>
</feature>
<evidence type="ECO:0000313" key="3">
    <source>
        <dbReference type="Proteomes" id="UP000236290"/>
    </source>
</evidence>
<feature type="compositionally biased region" description="Basic and acidic residues" evidence="1">
    <location>
        <begin position="545"/>
        <end position="565"/>
    </location>
</feature>
<dbReference type="EMBL" id="MTYI01000187">
    <property type="protein sequence ID" value="PNP49590.1"/>
    <property type="molecule type" value="Genomic_DNA"/>
</dbReference>
<dbReference type="OrthoDB" id="5427699at2759"/>
<evidence type="ECO:0000313" key="2">
    <source>
        <dbReference type="EMBL" id="PNP49590.1"/>
    </source>
</evidence>
<feature type="region of interest" description="Disordered" evidence="1">
    <location>
        <begin position="521"/>
        <end position="580"/>
    </location>
</feature>
<dbReference type="AlphaFoldDB" id="A0A2K0TVM7"/>
<feature type="compositionally biased region" description="Low complexity" evidence="1">
    <location>
        <begin position="534"/>
        <end position="544"/>
    </location>
</feature>
<accession>A0A2K0TVM7</accession>
<proteinExistence type="predicted"/>
<feature type="compositionally biased region" description="Basic and acidic residues" evidence="1">
    <location>
        <begin position="464"/>
        <end position="474"/>
    </location>
</feature>
<dbReference type="Proteomes" id="UP000236290">
    <property type="component" value="Unassembled WGS sequence"/>
</dbReference>
<feature type="compositionally biased region" description="Polar residues" evidence="1">
    <location>
        <begin position="442"/>
        <end position="457"/>
    </location>
</feature>
<name>A0A2K0TVM7_TRIHA</name>
<protein>
    <submittedName>
        <fullName evidence="2">Uncharacterized protein</fullName>
    </submittedName>
</protein>
<feature type="compositionally biased region" description="Basic and acidic residues" evidence="1">
    <location>
        <begin position="334"/>
        <end position="347"/>
    </location>
</feature>
<feature type="region of interest" description="Disordered" evidence="1">
    <location>
        <begin position="50"/>
        <end position="74"/>
    </location>
</feature>
<feature type="region of interest" description="Disordered" evidence="1">
    <location>
        <begin position="88"/>
        <end position="114"/>
    </location>
</feature>
<sequence>MRSFWTAERTQLKAEIDYLSQQVQRMGDENIVLRGRLEDQVQGGEPIIHQGSFRGNTPLVDGSPPSPIPAGSHPSPVAIGPLSPTIGSPLSPVFGNHPSPVARRQSGGAGSPGSARNIHQVYGLPGCYSNLFGLGYSASNPSPLGTSVSLLASAPPNRASATRISMSPQPGQDTIPISPTFSPFLPSSPCPDAGAASGSVSTPVRSPKRPLSAVDVHEPDAKLEGSSLRASTVRKTTFEEAPPDGSPPSKRRRSLSHDYCIVFNLRGEVVDANDPKRADYEELAEMQRRYPDNYHYPTESMRLRLQERLQERRRDSATPTASSVLHEGCDSLETEDRSATATAREEVGESSGVAYSDPSNHLRRVDSSGVLSAASGDAPLKGPLMIKNIPAQDELFLAALNERLEPISQGQDALPRAVQTPIAVPAPLSAVHGGPLDGADARQTTAPDNTDISGTQSEMDEEHDGVHGNMDRPVFRWPTQNDDDQRRDAHAQPKQRASRSKWPANPGVAYDGTLIKQEPPEFPWFTYHDDDHLPASAEASPAVPVKREDSGDDSDGRNSEPEVAIKFRSTRNFGAPFGRR</sequence>